<dbReference type="GO" id="GO:0000785">
    <property type="term" value="C:chromatin"/>
    <property type="evidence" value="ECO:0007669"/>
    <property type="project" value="TreeGrafter"/>
</dbReference>
<accession>F8NGS2</accession>
<dbReference type="PANTHER" id="PTHR12663">
    <property type="entry name" value="ANDROGEN INDUCED INHIBITOR OF PROLIFERATION AS3 / PDS5-RELATED"/>
    <property type="match status" value="1"/>
</dbReference>
<dbReference type="OrthoDB" id="200660at2759"/>
<dbReference type="Proteomes" id="UP000008064">
    <property type="component" value="Unassembled WGS sequence"/>
</dbReference>
<name>F8NGS2_SERL9</name>
<dbReference type="HOGENOM" id="CLU_002562_1_0_1"/>
<dbReference type="GO" id="GO:0051301">
    <property type="term" value="P:cell division"/>
    <property type="evidence" value="ECO:0007669"/>
    <property type="project" value="UniProtKB-KW"/>
</dbReference>
<dbReference type="InterPro" id="IPR039776">
    <property type="entry name" value="Pds5"/>
</dbReference>
<dbReference type="AlphaFoldDB" id="F8NGS2"/>
<keyword evidence="3" id="KW-0498">Mitosis</keyword>
<evidence type="ECO:0000256" key="6">
    <source>
        <dbReference type="SAM" id="MobiDB-lite"/>
    </source>
</evidence>
<keyword evidence="5" id="KW-0131">Cell cycle</keyword>
<reference evidence="7" key="1">
    <citation type="submission" date="2011-04" db="EMBL/GenBank/DDBJ databases">
        <title>Evolution of plant cell wall degrading machinery underlies the functional diversity of forest fungi.</title>
        <authorList>
            <consortium name="US DOE Joint Genome Institute (JGI-PGF)"/>
            <person name="Eastwood D.C."/>
            <person name="Floudas D."/>
            <person name="Binder M."/>
            <person name="Majcherczyk A."/>
            <person name="Schneider P."/>
            <person name="Aerts A."/>
            <person name="Asiegbu F.O."/>
            <person name="Baker S.E."/>
            <person name="Barry K."/>
            <person name="Bendiksby M."/>
            <person name="Blumentritt M."/>
            <person name="Coutinho P.M."/>
            <person name="Cullen D."/>
            <person name="Cullen D."/>
            <person name="Gathman A."/>
            <person name="Goodell B."/>
            <person name="Henrissat B."/>
            <person name="Ihrmark K."/>
            <person name="Kauserud H."/>
            <person name="Kohler A."/>
            <person name="LaButti K."/>
            <person name="Lapidus A."/>
            <person name="Lavin J.L."/>
            <person name="Lee Y.-H."/>
            <person name="Lindquist E."/>
            <person name="Lilly W."/>
            <person name="Lucas S."/>
            <person name="Morin E."/>
            <person name="Murat C."/>
            <person name="Oguiza J.A."/>
            <person name="Park J."/>
            <person name="Pisabarro A.G."/>
            <person name="Riley R."/>
            <person name="Rosling A."/>
            <person name="Salamov A."/>
            <person name="Schmidt O."/>
            <person name="Schmutz J."/>
            <person name="Skrede I."/>
            <person name="Stenlid J."/>
            <person name="Wiebenga A."/>
            <person name="Xie X."/>
            <person name="Kues U."/>
            <person name="Hibbett D.S."/>
            <person name="Hoffmeister D."/>
            <person name="Hogberg N."/>
            <person name="Martin F."/>
            <person name="Grigoriev I.V."/>
            <person name="Watkinson S.C."/>
        </authorList>
    </citation>
    <scope>NUCLEOTIDE SEQUENCE</scope>
    <source>
        <strain evidence="7">S7.9</strain>
    </source>
</reference>
<organism>
    <name type="scientific">Serpula lacrymans var. lacrymans (strain S7.9)</name>
    <name type="common">Dry rot fungus</name>
    <dbReference type="NCBI Taxonomy" id="578457"/>
    <lineage>
        <taxon>Eukaryota</taxon>
        <taxon>Fungi</taxon>
        <taxon>Dikarya</taxon>
        <taxon>Basidiomycota</taxon>
        <taxon>Agaricomycotina</taxon>
        <taxon>Agaricomycetes</taxon>
        <taxon>Agaricomycetidae</taxon>
        <taxon>Boletales</taxon>
        <taxon>Coniophorineae</taxon>
        <taxon>Serpulaceae</taxon>
        <taxon>Serpula</taxon>
    </lineage>
</organism>
<dbReference type="CDD" id="cd19953">
    <property type="entry name" value="PDS5"/>
    <property type="match status" value="1"/>
</dbReference>
<dbReference type="GeneID" id="18809680"/>
<evidence type="ECO:0000256" key="3">
    <source>
        <dbReference type="ARBA" id="ARBA00022776"/>
    </source>
</evidence>
<dbReference type="GO" id="GO:0005634">
    <property type="term" value="C:nucleus"/>
    <property type="evidence" value="ECO:0007669"/>
    <property type="project" value="UniProtKB-SubCell"/>
</dbReference>
<evidence type="ECO:0000313" key="7">
    <source>
        <dbReference type="EMBL" id="EGO29405.1"/>
    </source>
</evidence>
<dbReference type="PANTHER" id="PTHR12663:SF0">
    <property type="entry name" value="PRECOCIOUS DISSOCIATION OF SISTERS 5, ISOFORM A"/>
    <property type="match status" value="1"/>
</dbReference>
<dbReference type="RefSeq" id="XP_007313647.1">
    <property type="nucleotide sequence ID" value="XM_007313585.1"/>
</dbReference>
<feature type="compositionally biased region" description="Basic and acidic residues" evidence="6">
    <location>
        <begin position="1212"/>
        <end position="1225"/>
    </location>
</feature>
<dbReference type="InterPro" id="IPR016024">
    <property type="entry name" value="ARM-type_fold"/>
</dbReference>
<gene>
    <name evidence="7" type="ORF">SERLADRAFT_359463</name>
</gene>
<evidence type="ECO:0000256" key="2">
    <source>
        <dbReference type="ARBA" id="ARBA00022618"/>
    </source>
</evidence>
<keyword evidence="4" id="KW-0539">Nucleus</keyword>
<feature type="region of interest" description="Disordered" evidence="6">
    <location>
        <begin position="1124"/>
        <end position="1248"/>
    </location>
</feature>
<dbReference type="InterPro" id="IPR011989">
    <property type="entry name" value="ARM-like"/>
</dbReference>
<protein>
    <submittedName>
        <fullName evidence="7">Uncharacterized protein</fullName>
    </submittedName>
</protein>
<comment type="subcellular location">
    <subcellularLocation>
        <location evidence="1">Nucleus</location>
    </subcellularLocation>
</comment>
<dbReference type="EMBL" id="GL945429">
    <property type="protein sequence ID" value="EGO29405.1"/>
    <property type="molecule type" value="Genomic_DNA"/>
</dbReference>
<keyword evidence="2" id="KW-0132">Cell division</keyword>
<evidence type="ECO:0000256" key="5">
    <source>
        <dbReference type="ARBA" id="ARBA00023306"/>
    </source>
</evidence>
<feature type="compositionally biased region" description="Basic and acidic residues" evidence="6">
    <location>
        <begin position="1137"/>
        <end position="1153"/>
    </location>
</feature>
<sequence>MVTQTRTGSNASKKKLAFNEKIVAKGLTTDALLKKLKALHTELAEMDQELIDVNSLGMARSQLINTSILLHKDRGVKAYTACCLADILRLYAPDAPYTHTELRDIFQFFFRQLSAGLKGGADSSYYNEYFHLLESLSTVKSVVLVCDLPHSDELMVDIFREIFGLIRRDLAKKMEIFLADILVAIIDECHSLPQEVLETIMAQFMDKNARMDQPAYRLAVQICNATADKLQRHVCQYFTDIIVAHSRDEEFGEIQTAHDLVKQLSRSCPALLHSVIPQLEEELRVEEMQVRLIATQVLGEMFSEKGGADLVKKYPSTWNVWLMRKIDKSPVVRLKLVESAKGLLVHLPDVREVTEEMLRTKLLDPDEKVRAAVCKVYSQLDYETALHHVSEMQLRSVAGRGLDKKHSVRVEALNSIGKLYSLAYPEIENGDPAAIQQFSWIPNEVLHSLSAPEAKVVAEQVAADFIFPIPSISPSASKNLEFDEATWTDKLLNTMNFLDEKAIHVALNSSGIKSSRPTVYEVYVQCCVQNNGGVIDENEEYIKQRLSNIIRHISRTYPDNQKASEDLQTFADLNEGRLYKLLKTCMDTQTDLKSLAKASNEFLRRMEQSSSSILSTMTVFLRRATLRIVNQSSIPTLIKRIQKSGDSNAKNQSSGKHAQTLLTYVSKHCPTLYKPHVSELTKSIADEKNPKLVEVSLHALASLVASDNTLSVLDRRTTERIMRFVLESNPRHAKYAARLLALSKDRDALCTEVVESIADNLSEADPDLLVAHTAALVQFSRLAPDAFEHRSDVIMAFLLKRVLMVPSPPGPDDMATDVEWVEDVDVSPSLKTKVLSLKVCRNRCIAHATSETALEISAPVLRMFMTLLEHGGSFTADASDDPSVRSRLRLQAAISLLRLATIDAYTTVIDENFILLAITVQDSCYNVRVTFLEKLVVLLTQRKLSPRYNLIPFLTTHDPEADVKTRASAYVGFAVRNCSPSARIEQFESIFIRLLHLLAHHPDFAIIHENVEEMAKYIDFYLDLVASVENISLLYHLAMKAKTIRDAESQVFSENLYAMSELAQELIKSRARSNSWSLQSYPGKIKLPSDILRALPNAEAVNKVVKTVYLPEETLTWLSENSKGHKISTNVKARRREPKELKAASKRKAEPKARPNGQTKRARQTNRWNSDQSESDDQPSSDTEGEDKGADSPGPETSDSDGTANGDDTENTDDKETGRGKELGRSARTRAKAKIRQQVKKGGRGRKG</sequence>
<dbReference type="GO" id="GO:0006281">
    <property type="term" value="P:DNA repair"/>
    <property type="evidence" value="ECO:0007669"/>
    <property type="project" value="TreeGrafter"/>
</dbReference>
<dbReference type="Gene3D" id="1.25.10.10">
    <property type="entry name" value="Leucine-rich Repeat Variant"/>
    <property type="match status" value="1"/>
</dbReference>
<dbReference type="GO" id="GO:0007064">
    <property type="term" value="P:mitotic sister chromatid cohesion"/>
    <property type="evidence" value="ECO:0007669"/>
    <property type="project" value="InterPro"/>
</dbReference>
<feature type="compositionally biased region" description="Basic residues" evidence="6">
    <location>
        <begin position="1227"/>
        <end position="1248"/>
    </location>
</feature>
<proteinExistence type="predicted"/>
<evidence type="ECO:0000256" key="4">
    <source>
        <dbReference type="ARBA" id="ARBA00023242"/>
    </source>
</evidence>
<dbReference type="Pfam" id="PF20168">
    <property type="entry name" value="PDS5"/>
    <property type="match status" value="1"/>
</dbReference>
<dbReference type="KEGG" id="sla:SERLADRAFT_359463"/>
<evidence type="ECO:0000256" key="1">
    <source>
        <dbReference type="ARBA" id="ARBA00004123"/>
    </source>
</evidence>
<feature type="compositionally biased region" description="Acidic residues" evidence="6">
    <location>
        <begin position="1173"/>
        <end position="1185"/>
    </location>
</feature>
<dbReference type="SUPFAM" id="SSF48371">
    <property type="entry name" value="ARM repeat"/>
    <property type="match status" value="2"/>
</dbReference>